<feature type="compositionally biased region" description="Low complexity" evidence="3">
    <location>
        <begin position="320"/>
        <end position="330"/>
    </location>
</feature>
<feature type="region of interest" description="Disordered" evidence="3">
    <location>
        <begin position="535"/>
        <end position="563"/>
    </location>
</feature>
<evidence type="ECO:0000256" key="3">
    <source>
        <dbReference type="SAM" id="MobiDB-lite"/>
    </source>
</evidence>
<dbReference type="InterPro" id="IPR036028">
    <property type="entry name" value="SH3-like_dom_sf"/>
</dbReference>
<feature type="compositionally biased region" description="Low complexity" evidence="3">
    <location>
        <begin position="104"/>
        <end position="113"/>
    </location>
</feature>
<feature type="compositionally biased region" description="Low complexity" evidence="3">
    <location>
        <begin position="128"/>
        <end position="154"/>
    </location>
</feature>
<feature type="region of interest" description="Disordered" evidence="3">
    <location>
        <begin position="296"/>
        <end position="331"/>
    </location>
</feature>
<dbReference type="SMART" id="SM00326">
    <property type="entry name" value="SH3"/>
    <property type="match status" value="1"/>
</dbReference>
<evidence type="ECO:0000313" key="6">
    <source>
        <dbReference type="Proteomes" id="UP001233271"/>
    </source>
</evidence>
<dbReference type="SUPFAM" id="SSF50044">
    <property type="entry name" value="SH3-domain"/>
    <property type="match status" value="1"/>
</dbReference>
<gene>
    <name evidence="5" type="ORF">CcaverHIS019_0206060</name>
</gene>
<feature type="region of interest" description="Disordered" evidence="3">
    <location>
        <begin position="79"/>
        <end position="192"/>
    </location>
</feature>
<name>A0AA48I115_9TREE</name>
<feature type="compositionally biased region" description="Polar residues" evidence="3">
    <location>
        <begin position="168"/>
        <end position="177"/>
    </location>
</feature>
<dbReference type="Proteomes" id="UP001233271">
    <property type="component" value="Chromosome 2"/>
</dbReference>
<evidence type="ECO:0000256" key="1">
    <source>
        <dbReference type="ARBA" id="ARBA00022443"/>
    </source>
</evidence>
<feature type="domain" description="SH3" evidence="4">
    <location>
        <begin position="447"/>
        <end position="510"/>
    </location>
</feature>
<protein>
    <recommendedName>
        <fullName evidence="4">SH3 domain-containing protein</fullName>
    </recommendedName>
</protein>
<dbReference type="EMBL" id="AP028213">
    <property type="protein sequence ID" value="BEI89244.1"/>
    <property type="molecule type" value="Genomic_DNA"/>
</dbReference>
<evidence type="ECO:0000259" key="4">
    <source>
        <dbReference type="PROSITE" id="PS50002"/>
    </source>
</evidence>
<dbReference type="PROSITE" id="PS50002">
    <property type="entry name" value="SH3"/>
    <property type="match status" value="1"/>
</dbReference>
<feature type="region of interest" description="Disordered" evidence="3">
    <location>
        <begin position="1"/>
        <end position="39"/>
    </location>
</feature>
<evidence type="ECO:0000256" key="2">
    <source>
        <dbReference type="PROSITE-ProRule" id="PRU00192"/>
    </source>
</evidence>
<feature type="region of interest" description="Disordered" evidence="3">
    <location>
        <begin position="204"/>
        <end position="245"/>
    </location>
</feature>
<feature type="region of interest" description="Disordered" evidence="3">
    <location>
        <begin position="365"/>
        <end position="384"/>
    </location>
</feature>
<feature type="compositionally biased region" description="Low complexity" evidence="3">
    <location>
        <begin position="18"/>
        <end position="38"/>
    </location>
</feature>
<reference evidence="5" key="1">
    <citation type="journal article" date="2023" name="BMC Genomics">
        <title>Chromosome-level genome assemblies of Cutaneotrichosporon spp. (Trichosporonales, Basidiomycota) reveal imbalanced evolution between nucleotide sequences and chromosome synteny.</title>
        <authorList>
            <person name="Kobayashi Y."/>
            <person name="Kayamori A."/>
            <person name="Aoki K."/>
            <person name="Shiwa Y."/>
            <person name="Matsutani M."/>
            <person name="Fujita N."/>
            <person name="Sugita T."/>
            <person name="Iwasaki W."/>
            <person name="Tanaka N."/>
            <person name="Takashima M."/>
        </authorList>
    </citation>
    <scope>NUCLEOTIDE SEQUENCE</scope>
    <source>
        <strain evidence="5">HIS019</strain>
    </source>
</reference>
<dbReference type="RefSeq" id="XP_060454510.1">
    <property type="nucleotide sequence ID" value="XM_060597636.1"/>
</dbReference>
<dbReference type="Gene3D" id="2.30.30.40">
    <property type="entry name" value="SH3 Domains"/>
    <property type="match status" value="1"/>
</dbReference>
<keyword evidence="6" id="KW-1185">Reference proteome</keyword>
<accession>A0AA48I115</accession>
<dbReference type="GeneID" id="85493115"/>
<organism evidence="5 6">
    <name type="scientific">Cutaneotrichosporon cavernicola</name>
    <dbReference type="NCBI Taxonomy" id="279322"/>
    <lineage>
        <taxon>Eukaryota</taxon>
        <taxon>Fungi</taxon>
        <taxon>Dikarya</taxon>
        <taxon>Basidiomycota</taxon>
        <taxon>Agaricomycotina</taxon>
        <taxon>Tremellomycetes</taxon>
        <taxon>Trichosporonales</taxon>
        <taxon>Trichosporonaceae</taxon>
        <taxon>Cutaneotrichosporon</taxon>
    </lineage>
</organism>
<keyword evidence="1 2" id="KW-0728">SH3 domain</keyword>
<feature type="compositionally biased region" description="Low complexity" evidence="3">
    <location>
        <begin position="204"/>
        <end position="222"/>
    </location>
</feature>
<evidence type="ECO:0000313" key="5">
    <source>
        <dbReference type="EMBL" id="BEI89244.1"/>
    </source>
</evidence>
<proteinExistence type="predicted"/>
<dbReference type="AlphaFoldDB" id="A0AA48I115"/>
<dbReference type="InterPro" id="IPR001452">
    <property type="entry name" value="SH3_domain"/>
</dbReference>
<sequence length="563" mass="58748">MSTDPEPVAEPQSAPTMPAHAQAPASEPAAAPEGPTGAKVLSGLTAHIAPLRLTGTRPHILAPIADASPAATMIELADDPPIQNHPVSAPQPISAPRAVPTAHPVVQPSPVSSAPLGSPVNMTHLHSRSPQSPSSPPFTASSSASSRARGRPASQLVSSMGAAISIKPRSNSSLTSNRPAPPSPAGSRPQSQVLEFNPRDLPIAFSASPISPPAIARSSPSPVGRDRAASTSSAMSQGRRMRPRSMLGTSVLSASEGTSTSDPTTPCTPPAAVLARRGGSFDARAGGFDRSAAVEEVKDEQGENGSSGFSEGTSPPPSAPASVATPGSPTRGSTLAHLAVSLVRRVIVRDFAFSQDDERFLGLGAQRPRSNWGEGEPEPEPSPVKQHGHFGLLGHWGGFLRRETDPVEPDTDMGGLDTLGNVQSNIDYWSDGDDVDNDSDYVLDDEEPDGLYRAAFAFEPEGINEMAVDVGDLLDVRGRGGGGDGWVVATRLDTGAEGLVPEGYLERAREAEYPAEWATVRDVRAKLAAVCAESLETRELSESPGSTDDEERLRRVLEMNAGH</sequence>
<dbReference type="KEGG" id="ccac:CcaHIS019_0206060"/>